<evidence type="ECO:0000313" key="1">
    <source>
        <dbReference type="EMBL" id="WCO00623.1"/>
    </source>
</evidence>
<dbReference type="EMBL" id="CP116221">
    <property type="protein sequence ID" value="WCO00623.1"/>
    <property type="molecule type" value="Genomic_DNA"/>
</dbReference>
<sequence>MKTAFKFVSILLFTFALVLTSCRKEESEFIETPPEDTLEPNSLIADLMLRTVTNDGSNDNILDLANCINIKLPITVTANSTEIVINSETDYNKVEYIFDEEYDDINVLNISFPITIVYTDYSEAIMNNIDDLYNTADICNGENIADEDIECIDFVYPFSVSIFNTNNEQLSTEVFTNDKELYHFIKTISTEDIVSIDFPISVELTDNSQFEIYSMTELQTSIENHQNDCDEDDDFDHDDDDCDQCTQELVADFLTGCQDWYVDKLKKNNVDYNTIYDGYDFNFFTNGTVSVYWNSTTAYGSWSITGTANDIILTIDIPTLPLCNNNWELQEINNNTGLTKVDFILNTDDRLRYRNNCN</sequence>
<name>A0ABY7RU24_9FLAO</name>
<dbReference type="Proteomes" id="UP001202717">
    <property type="component" value="Chromosome"/>
</dbReference>
<keyword evidence="2" id="KW-1185">Reference proteome</keyword>
<dbReference type="PROSITE" id="PS51257">
    <property type="entry name" value="PROKAR_LIPOPROTEIN"/>
    <property type="match status" value="1"/>
</dbReference>
<organism evidence="1 2">
    <name type="scientific">Psychroserpens ponticola</name>
    <dbReference type="NCBI Taxonomy" id="2932268"/>
    <lineage>
        <taxon>Bacteria</taxon>
        <taxon>Pseudomonadati</taxon>
        <taxon>Bacteroidota</taxon>
        <taxon>Flavobacteriia</taxon>
        <taxon>Flavobacteriales</taxon>
        <taxon>Flavobacteriaceae</taxon>
        <taxon>Psychroserpens</taxon>
    </lineage>
</organism>
<gene>
    <name evidence="1" type="ORF">MUN68_011155</name>
</gene>
<reference evidence="1 2" key="1">
    <citation type="submission" date="2023-01" db="EMBL/GenBank/DDBJ databases">
        <title>Psychroserpens ponticola sp. nov., isolated from seawater.</title>
        <authorList>
            <person name="Kristyanto S."/>
            <person name="Jung J."/>
            <person name="Kim J.M."/>
            <person name="Jeon C.O."/>
        </authorList>
    </citation>
    <scope>NUCLEOTIDE SEQUENCE [LARGE SCALE GENOMIC DNA]</scope>
    <source>
        <strain evidence="1 2">MSW6</strain>
    </source>
</reference>
<evidence type="ECO:0000313" key="2">
    <source>
        <dbReference type="Proteomes" id="UP001202717"/>
    </source>
</evidence>
<accession>A0ABY7RU24</accession>
<dbReference type="RefSeq" id="WP_249996212.1">
    <property type="nucleotide sequence ID" value="NZ_CP116221.1"/>
</dbReference>
<protein>
    <submittedName>
        <fullName evidence="1">Uncharacterized protein</fullName>
    </submittedName>
</protein>
<proteinExistence type="predicted"/>